<sequence>MAEAIGLASGLVALATFACQSSVLLYESVSSFKSHQQRVRDLAEETGALAEVLKSLVDAARAKPDLQIPALAIPLKRCAKACEEFKHEIEKFSSRSIAGSRTSFRDWARLRYMGEDVDGFRRLLASYKMTISVALTNANLYVMICSTFPAYMTNAECFASYRSSASHQSILTSEAVEGYNELLKTARADLEDRLEMIDDKLEHVLGQTLSSSPSAEACDVLQIREERQSTENSLQICADLSNHISRIQLAQARARSSTGQPQLSSVSEKITHDGLQECKDNLARMADKLAAHEKELFDSLVSKVASAGGSQESATDIVRLRDELESARQSMSLVSSASRELEKSVSIIENHATGDAVQFMVSTNGQILHGTNRGLGWRSRQVGGYIDAETVRQISRDLSRSTFHEVERYSPDKHGVRDPDSSFKERFGDGYKLQPKGV</sequence>
<protein>
    <submittedName>
        <fullName evidence="1">Uncharacterized protein</fullName>
    </submittedName>
</protein>
<evidence type="ECO:0000313" key="2">
    <source>
        <dbReference type="Proteomes" id="UP001148737"/>
    </source>
</evidence>
<dbReference type="EMBL" id="JANAKD010000003">
    <property type="protein sequence ID" value="KAJ3499708.1"/>
    <property type="molecule type" value="Genomic_DNA"/>
</dbReference>
<gene>
    <name evidence="1" type="ORF">NLG97_g103</name>
</gene>
<keyword evidence="2" id="KW-1185">Reference proteome</keyword>
<dbReference type="Proteomes" id="UP001148737">
    <property type="component" value="Unassembled WGS sequence"/>
</dbReference>
<name>A0ACC1RBN5_9HYPO</name>
<comment type="caution">
    <text evidence="1">The sequence shown here is derived from an EMBL/GenBank/DDBJ whole genome shotgun (WGS) entry which is preliminary data.</text>
</comment>
<organism evidence="1 2">
    <name type="scientific">Lecanicillium saksenae</name>
    <dbReference type="NCBI Taxonomy" id="468837"/>
    <lineage>
        <taxon>Eukaryota</taxon>
        <taxon>Fungi</taxon>
        <taxon>Dikarya</taxon>
        <taxon>Ascomycota</taxon>
        <taxon>Pezizomycotina</taxon>
        <taxon>Sordariomycetes</taxon>
        <taxon>Hypocreomycetidae</taxon>
        <taxon>Hypocreales</taxon>
        <taxon>Cordycipitaceae</taxon>
        <taxon>Lecanicillium</taxon>
    </lineage>
</organism>
<accession>A0ACC1RBN5</accession>
<evidence type="ECO:0000313" key="1">
    <source>
        <dbReference type="EMBL" id="KAJ3499708.1"/>
    </source>
</evidence>
<reference evidence="1" key="1">
    <citation type="submission" date="2022-07" db="EMBL/GenBank/DDBJ databases">
        <title>Genome Sequence of Lecanicillium saksenae.</title>
        <authorList>
            <person name="Buettner E."/>
        </authorList>
    </citation>
    <scope>NUCLEOTIDE SEQUENCE</scope>
    <source>
        <strain evidence="1">VT-O1</strain>
    </source>
</reference>
<proteinExistence type="predicted"/>